<keyword evidence="1" id="KW-1133">Transmembrane helix</keyword>
<name>A0A1M7HYL3_9FLAO</name>
<dbReference type="Proteomes" id="UP000184364">
    <property type="component" value="Unassembled WGS sequence"/>
</dbReference>
<sequence length="468" mass="55930">MIELDGNDLNEMLISTREIEYSNINFNIETPLNIDINKITLKNKFINCKFKGHQIDFLNLNIAHQENEIHILNFENCDFDNEIFFKDCSLQELKISKFQNINKFHIACKKISYLIIENDEKAIIEDFNLTLHNCEVTKELSLRNIKTNTGYVDFISCNLNLFTIFNCKIERLDISKSTFNKTFEFHKNEISESYIKNCNFSKFYFIKNNLNGCINLKYNNFNETTLVEKNENDIRGEFNIVSCDFNKYTYFNNNNLFRIIIDTSKFAETTSFQDVNIDEFKLDKTIFEKTPFFDDFSIKMIDRCTYRTIRNLKQQLLRADNSIDYNFYRAIEHTIYKKHLKTKINKSTSKVDKTRLKRDLIILKINDFFSDNGVNWAKAIKRTLFFSFLIYVVFYISYNFQHSFDLKSFNKFTVGYFKFLLVTDYHNPLIEEKKHIDLWYAWIPFIIGKIFIGIGIYEIIVSFRKFKK</sequence>
<accession>A0A1M7HYL3</accession>
<proteinExistence type="predicted"/>
<keyword evidence="3" id="KW-1185">Reference proteome</keyword>
<gene>
    <name evidence="2" type="ORF">SAMN05444267_104312</name>
</gene>
<evidence type="ECO:0000256" key="1">
    <source>
        <dbReference type="SAM" id="Phobius"/>
    </source>
</evidence>
<feature type="transmembrane region" description="Helical" evidence="1">
    <location>
        <begin position="383"/>
        <end position="400"/>
    </location>
</feature>
<evidence type="ECO:0008006" key="4">
    <source>
        <dbReference type="Google" id="ProtNLM"/>
    </source>
</evidence>
<evidence type="ECO:0000313" key="3">
    <source>
        <dbReference type="Proteomes" id="UP000184364"/>
    </source>
</evidence>
<organism evidence="2 3">
    <name type="scientific">Chryseobacterium polytrichastri</name>
    <dbReference type="NCBI Taxonomy" id="1302687"/>
    <lineage>
        <taxon>Bacteria</taxon>
        <taxon>Pseudomonadati</taxon>
        <taxon>Bacteroidota</taxon>
        <taxon>Flavobacteriia</taxon>
        <taxon>Flavobacteriales</taxon>
        <taxon>Weeksellaceae</taxon>
        <taxon>Chryseobacterium group</taxon>
        <taxon>Chryseobacterium</taxon>
    </lineage>
</organism>
<keyword evidence="1" id="KW-0472">Membrane</keyword>
<evidence type="ECO:0000313" key="2">
    <source>
        <dbReference type="EMBL" id="SHM33641.1"/>
    </source>
</evidence>
<protein>
    <recommendedName>
        <fullName evidence="4">Pentapeptide repeat-containing protein</fullName>
    </recommendedName>
</protein>
<dbReference type="STRING" id="1302687.SAMN05444267_104312"/>
<dbReference type="OrthoDB" id="1122808at2"/>
<dbReference type="EMBL" id="FRAV01000043">
    <property type="protein sequence ID" value="SHM33641.1"/>
    <property type="molecule type" value="Genomic_DNA"/>
</dbReference>
<feature type="transmembrane region" description="Helical" evidence="1">
    <location>
        <begin position="439"/>
        <end position="460"/>
    </location>
</feature>
<dbReference type="RefSeq" id="WP_073296834.1">
    <property type="nucleotide sequence ID" value="NZ_FRAV01000043.1"/>
</dbReference>
<keyword evidence="1" id="KW-0812">Transmembrane</keyword>
<dbReference type="AlphaFoldDB" id="A0A1M7HYL3"/>
<reference evidence="3" key="1">
    <citation type="submission" date="2016-11" db="EMBL/GenBank/DDBJ databases">
        <authorList>
            <person name="Varghese N."/>
            <person name="Submissions S."/>
        </authorList>
    </citation>
    <scope>NUCLEOTIDE SEQUENCE [LARGE SCALE GENOMIC DNA]</scope>
    <source>
        <strain evidence="3">DSM 26899</strain>
    </source>
</reference>